<evidence type="ECO:0000256" key="12">
    <source>
        <dbReference type="SAM" id="Phobius"/>
    </source>
</evidence>
<keyword evidence="12" id="KW-1133">Transmembrane helix</keyword>
<dbReference type="InterPro" id="IPR010014">
    <property type="entry name" value="DHP2"/>
</dbReference>
<dbReference type="GO" id="GO:0046872">
    <property type="term" value="F:metal ion binding"/>
    <property type="evidence" value="ECO:0007669"/>
    <property type="project" value="UniProtKB-KW"/>
</dbReference>
<comment type="function">
    <text evidence="9">Required for the first step of diphthamide biosynthesis, a post-translational modification of histidine which occurs in elongation factor 2. DPH1 and DPH2 transfer a 3-amino-3-carboxypropyl (ACP) group from S-adenosyl-L-methionine (SAM) to a histidine residue, the reaction is assisted by a reduction system comprising DPH3 and a NADH-dependent reductase, predominantly CBR1. Facilitates the reduction of the catalytic iron-sulfur cluster found in the DPH1 subunit.</text>
</comment>
<comment type="cofactor">
    <cofactor evidence="1">
        <name>[4Fe-4S] cluster</name>
        <dbReference type="ChEBI" id="CHEBI:49883"/>
    </cofactor>
</comment>
<dbReference type="FunCoup" id="A0A286UB77">
    <property type="interactions" value="681"/>
</dbReference>
<dbReference type="GO" id="GO:0051536">
    <property type="term" value="F:iron-sulfur cluster binding"/>
    <property type="evidence" value="ECO:0007669"/>
    <property type="project" value="UniProtKB-KW"/>
</dbReference>
<keyword evidence="12" id="KW-0472">Membrane</keyword>
<dbReference type="STRING" id="2282107.A0A286UB77"/>
<evidence type="ECO:0000256" key="1">
    <source>
        <dbReference type="ARBA" id="ARBA00001966"/>
    </source>
</evidence>
<dbReference type="Gene3D" id="3.40.50.11840">
    <property type="entry name" value="Diphthamide synthesis DPH1/DPH2 domain 1"/>
    <property type="match status" value="1"/>
</dbReference>
<dbReference type="PANTHER" id="PTHR10762:SF2">
    <property type="entry name" value="2-(3-AMINO-3-CARBOXYPROPYL)HISTIDINE SYNTHASE SUBUNIT 2"/>
    <property type="match status" value="1"/>
</dbReference>
<reference evidence="13 14" key="1">
    <citation type="journal article" date="2017" name="Mol. Ecol.">
        <title>Comparative and population genomic landscape of Phellinus noxius: A hypervariable fungus causing root rot in trees.</title>
        <authorList>
            <person name="Chung C.L."/>
            <person name="Lee T.J."/>
            <person name="Akiba M."/>
            <person name="Lee H.H."/>
            <person name="Kuo T.H."/>
            <person name="Liu D."/>
            <person name="Ke H.M."/>
            <person name="Yokoi T."/>
            <person name="Roa M.B."/>
            <person name="Lu M.J."/>
            <person name="Chang Y.Y."/>
            <person name="Ann P.J."/>
            <person name="Tsai J.N."/>
            <person name="Chen C.Y."/>
            <person name="Tzean S.S."/>
            <person name="Ota Y."/>
            <person name="Hattori T."/>
            <person name="Sahashi N."/>
            <person name="Liou R.F."/>
            <person name="Kikuchi T."/>
            <person name="Tsai I.J."/>
        </authorList>
    </citation>
    <scope>NUCLEOTIDE SEQUENCE [LARGE SCALE GENOMIC DNA]</scope>
    <source>
        <strain evidence="13 14">FFPRI411160</strain>
    </source>
</reference>
<dbReference type="GO" id="GO:0090560">
    <property type="term" value="F:2-(3-amino-3-carboxypropyl)histidine synthase activity"/>
    <property type="evidence" value="ECO:0007669"/>
    <property type="project" value="InterPro"/>
</dbReference>
<evidence type="ECO:0000256" key="2">
    <source>
        <dbReference type="ARBA" id="ARBA00005156"/>
    </source>
</evidence>
<dbReference type="OrthoDB" id="449241at2759"/>
<comment type="caution">
    <text evidence="13">The sequence shown here is derived from an EMBL/GenBank/DDBJ whole genome shotgun (WGS) entry which is preliminary data.</text>
</comment>
<dbReference type="InterPro" id="IPR042265">
    <property type="entry name" value="DPH1/DPH2_3"/>
</dbReference>
<keyword evidence="14" id="KW-1185">Reference proteome</keyword>
<dbReference type="InterPro" id="IPR016435">
    <property type="entry name" value="DPH1/DPH2"/>
</dbReference>
<evidence type="ECO:0000313" key="14">
    <source>
        <dbReference type="Proteomes" id="UP000217199"/>
    </source>
</evidence>
<dbReference type="InParanoid" id="A0A286UB77"/>
<keyword evidence="5 10" id="KW-0479">Metal-binding</keyword>
<dbReference type="EMBL" id="NBII01000007">
    <property type="protein sequence ID" value="PAV16833.1"/>
    <property type="molecule type" value="Genomic_DNA"/>
</dbReference>
<dbReference type="SFLD" id="SFLDF00408">
    <property type="entry name" value="Diphthamide_biosynthesis_famil"/>
    <property type="match status" value="1"/>
</dbReference>
<comment type="pathway">
    <text evidence="2 10">Protein modification; peptidyl-diphthamide biosynthesis.</text>
</comment>
<keyword evidence="6 10" id="KW-0408">Iron</keyword>
<proteinExistence type="inferred from homology"/>
<comment type="subunit">
    <text evidence="8">Component of the 2-(3-amino-3-carboxypropyl)histidine synthase complex composed of DPH1, DPH2, DPH3 and a NADH-dependent reductase, predominantly CBR1.</text>
</comment>
<organism evidence="13 14">
    <name type="scientific">Pyrrhoderma noxium</name>
    <dbReference type="NCBI Taxonomy" id="2282107"/>
    <lineage>
        <taxon>Eukaryota</taxon>
        <taxon>Fungi</taxon>
        <taxon>Dikarya</taxon>
        <taxon>Basidiomycota</taxon>
        <taxon>Agaricomycotina</taxon>
        <taxon>Agaricomycetes</taxon>
        <taxon>Hymenochaetales</taxon>
        <taxon>Hymenochaetaceae</taxon>
        <taxon>Pyrrhoderma</taxon>
    </lineage>
</organism>
<dbReference type="Pfam" id="PF01866">
    <property type="entry name" value="Diphthamide_syn"/>
    <property type="match status" value="1"/>
</dbReference>
<keyword evidence="12" id="KW-0812">Transmembrane</keyword>
<feature type="compositionally biased region" description="Basic and acidic residues" evidence="11">
    <location>
        <begin position="395"/>
        <end position="406"/>
    </location>
</feature>
<accession>A0A286UB77</accession>
<comment type="function">
    <text evidence="10">Required for the first step of diphthamide biosynthesis, a post-translational modification of histidine which occurs in elongation factor 2. DPH1 and DPH2 transfer a 3-amino-3-carboxypropyl (ACP) group from S-adenosyl-L-methionine (SAM) to a histidine residue, the reaction is assisted by a reduction system comprising DPH3 and a NADH-dependent reductase. Facilitates the reduction of the catalytic iron-sulfur cluster found in the DPH1 subunit.</text>
</comment>
<comment type="subcellular location">
    <subcellularLocation>
        <location evidence="10">Cytoplasm</location>
    </subcellularLocation>
</comment>
<dbReference type="Proteomes" id="UP000217199">
    <property type="component" value="Unassembled WGS sequence"/>
</dbReference>
<name>A0A286UB77_9AGAM</name>
<evidence type="ECO:0000256" key="10">
    <source>
        <dbReference type="RuleBase" id="RU364133"/>
    </source>
</evidence>
<dbReference type="Gene3D" id="3.40.50.11860">
    <property type="entry name" value="Diphthamide synthesis DPH1/DPH2 domain 3"/>
    <property type="match status" value="1"/>
</dbReference>
<evidence type="ECO:0000313" key="13">
    <source>
        <dbReference type="EMBL" id="PAV16833.1"/>
    </source>
</evidence>
<dbReference type="NCBIfam" id="TIGR00272">
    <property type="entry name" value="DPH2"/>
    <property type="match status" value="1"/>
</dbReference>
<feature type="transmembrane region" description="Helical" evidence="12">
    <location>
        <begin position="285"/>
        <end position="305"/>
    </location>
</feature>
<evidence type="ECO:0000256" key="6">
    <source>
        <dbReference type="ARBA" id="ARBA00023004"/>
    </source>
</evidence>
<sequence>MTSTAEFSSNDAEVISREVHVNTIQTPSPGSYDFAQFYEIDRTVKCIQEGDYKRIALQFPDELLHDSVPIYHLLQHKLGKEKELYVLADTSYGSCCVDEVASSHVDADFVVHYGHACLSQTSRLPVLYVFGRMEFNIETCVDKISSYLKEQSSDLQNVKSIEVFHAVELTHSSGDLVNALRQVIRDRFRVLYTSVPNLTQPIKSTDKIKYEKDKDSPASTDEEPKLIIWIGEESTTLTKILMTSSQHPIISYSPSSGLIQHQTQVSNKMLRRRYAILQKARDADVFGILIGTLGVASYLPLINLIRNQLKKAHKKSYTVSVGKINPAKLANFMEIECWVWVACNEGMVDSKDFLRPIITPFELGLALQDEPTWTNEYILDFQEIISRNSGDADNEEKNKEGNDTDKPSFSLVTGTYRHAKRYHDGPEISEEEKGSNLSQDLIKRSQESTLAKIHNSAAAQFLQERSYRGLDPRLGSDLPSVLEQGRTGIARDYEEV</sequence>
<dbReference type="SFLD" id="SFLDS00032">
    <property type="entry name" value="Radical_SAM_3-amino-3-carboxyp"/>
    <property type="match status" value="1"/>
</dbReference>
<dbReference type="GO" id="GO:0005737">
    <property type="term" value="C:cytoplasm"/>
    <property type="evidence" value="ECO:0007669"/>
    <property type="project" value="UniProtKB-SubCell"/>
</dbReference>
<dbReference type="FunFam" id="3.40.50.11840:FF:000002">
    <property type="entry name" value="2-(3-amino-3-carboxypropyl)histidine synthase subunit 2"/>
    <property type="match status" value="1"/>
</dbReference>
<gene>
    <name evidence="13" type="ORF">PNOK_0689700</name>
</gene>
<evidence type="ECO:0000256" key="3">
    <source>
        <dbReference type="ARBA" id="ARBA00006179"/>
    </source>
</evidence>
<protein>
    <recommendedName>
        <fullName evidence="4 10">2-(3-amino-3-carboxypropyl)histidine synthase subunit 2</fullName>
    </recommendedName>
</protein>
<dbReference type="PANTHER" id="PTHR10762">
    <property type="entry name" value="DIPHTHAMIDE BIOSYNTHESIS PROTEIN"/>
    <property type="match status" value="1"/>
</dbReference>
<dbReference type="InterPro" id="IPR042263">
    <property type="entry name" value="DPH1/DPH2_1"/>
</dbReference>
<dbReference type="GO" id="GO:0017183">
    <property type="term" value="P:protein histidyl modification to diphthamide"/>
    <property type="evidence" value="ECO:0007669"/>
    <property type="project" value="UniProtKB-UniPathway"/>
</dbReference>
<dbReference type="NCBIfam" id="TIGR00322">
    <property type="entry name" value="diphth2_R"/>
    <property type="match status" value="1"/>
</dbReference>
<evidence type="ECO:0000256" key="11">
    <source>
        <dbReference type="SAM" id="MobiDB-lite"/>
    </source>
</evidence>
<feature type="region of interest" description="Disordered" evidence="11">
    <location>
        <begin position="389"/>
        <end position="410"/>
    </location>
</feature>
<comment type="similarity">
    <text evidence="3 10">Belongs to the DPH1/DPH2 family. DPH2 subfamily.</text>
</comment>
<evidence type="ECO:0000256" key="8">
    <source>
        <dbReference type="ARBA" id="ARBA00034128"/>
    </source>
</evidence>
<dbReference type="SFLD" id="SFLDG01121">
    <property type="entry name" value="Diphthamide_biosynthesis"/>
    <property type="match status" value="1"/>
</dbReference>
<keyword evidence="7 10" id="KW-0411">Iron-sulfur</keyword>
<evidence type="ECO:0000256" key="7">
    <source>
        <dbReference type="ARBA" id="ARBA00023014"/>
    </source>
</evidence>
<dbReference type="FunFam" id="3.40.50.11860:FF:000001">
    <property type="entry name" value="2-(3-amino-3-carboxypropyl)histidine synthase subunit 2"/>
    <property type="match status" value="1"/>
</dbReference>
<evidence type="ECO:0000256" key="4">
    <source>
        <dbReference type="ARBA" id="ARBA00021914"/>
    </source>
</evidence>
<dbReference type="AlphaFoldDB" id="A0A286UB77"/>
<keyword evidence="10" id="KW-0963">Cytoplasm</keyword>
<dbReference type="UniPathway" id="UPA00559"/>
<evidence type="ECO:0000256" key="5">
    <source>
        <dbReference type="ARBA" id="ARBA00022723"/>
    </source>
</evidence>
<evidence type="ECO:0000256" key="9">
    <source>
        <dbReference type="ARBA" id="ARBA00054092"/>
    </source>
</evidence>